<dbReference type="OrthoDB" id="60629at2"/>
<dbReference type="PROSITE" id="PS51078">
    <property type="entry name" value="ICLR_ED"/>
    <property type="match status" value="1"/>
</dbReference>
<evidence type="ECO:0000256" key="5">
    <source>
        <dbReference type="ARBA" id="ARBA00058938"/>
    </source>
</evidence>
<dbReference type="GO" id="GO:0006071">
    <property type="term" value="P:glycerol metabolic process"/>
    <property type="evidence" value="ECO:0007669"/>
    <property type="project" value="UniProtKB-KW"/>
</dbReference>
<dbReference type="Pfam" id="PF01614">
    <property type="entry name" value="IclR_C"/>
    <property type="match status" value="1"/>
</dbReference>
<dbReference type="Proteomes" id="UP000245639">
    <property type="component" value="Unassembled WGS sequence"/>
</dbReference>
<dbReference type="SUPFAM" id="SSF55781">
    <property type="entry name" value="GAF domain-like"/>
    <property type="match status" value="1"/>
</dbReference>
<dbReference type="AlphaFoldDB" id="A0A2U1EC20"/>
<comment type="function">
    <text evidence="5">May be an activator protein for the gylABX operon.</text>
</comment>
<keyword evidence="10" id="KW-1185">Reference proteome</keyword>
<dbReference type="PROSITE" id="PS51077">
    <property type="entry name" value="HTH_ICLR"/>
    <property type="match status" value="1"/>
</dbReference>
<evidence type="ECO:0000259" key="7">
    <source>
        <dbReference type="PROSITE" id="PS51077"/>
    </source>
</evidence>
<dbReference type="Pfam" id="PF09339">
    <property type="entry name" value="HTH_IclR"/>
    <property type="match status" value="1"/>
</dbReference>
<comment type="caution">
    <text evidence="9">The sequence shown here is derived from an EMBL/GenBank/DDBJ whole genome shotgun (WGS) entry which is preliminary data.</text>
</comment>
<dbReference type="FunFam" id="1.10.10.10:FF:000056">
    <property type="entry name" value="IclR family transcriptional regulator"/>
    <property type="match status" value="1"/>
</dbReference>
<dbReference type="InterPro" id="IPR029016">
    <property type="entry name" value="GAF-like_dom_sf"/>
</dbReference>
<evidence type="ECO:0000256" key="3">
    <source>
        <dbReference type="ARBA" id="ARBA00023125"/>
    </source>
</evidence>
<dbReference type="InterPro" id="IPR005471">
    <property type="entry name" value="Tscrpt_reg_IclR_N"/>
</dbReference>
<dbReference type="Gene3D" id="3.30.450.40">
    <property type="match status" value="1"/>
</dbReference>
<feature type="domain" description="HTH iclR-type" evidence="7">
    <location>
        <begin position="29"/>
        <end position="90"/>
    </location>
</feature>
<reference evidence="9 10" key="1">
    <citation type="submission" date="2018-04" db="EMBL/GenBank/DDBJ databases">
        <title>Genomic Encyclopedia of Type Strains, Phase IV (KMG-IV): sequencing the most valuable type-strain genomes for metagenomic binning, comparative biology and taxonomic classification.</title>
        <authorList>
            <person name="Goeker M."/>
        </authorList>
    </citation>
    <scope>NUCLEOTIDE SEQUENCE [LARGE SCALE GENOMIC DNA]</scope>
    <source>
        <strain evidence="9 10">DSM 45771</strain>
    </source>
</reference>
<proteinExistence type="predicted"/>
<dbReference type="InterPro" id="IPR014757">
    <property type="entry name" value="Tscrpt_reg_IclR_C"/>
</dbReference>
<keyword evidence="1" id="KW-0319">Glycerol metabolism</keyword>
<gene>
    <name evidence="9" type="ORF">C8D89_12431</name>
</gene>
<dbReference type="SMART" id="SM00346">
    <property type="entry name" value="HTH_ICLR"/>
    <property type="match status" value="1"/>
</dbReference>
<dbReference type="PANTHER" id="PTHR30136:SF24">
    <property type="entry name" value="HTH-TYPE TRANSCRIPTIONAL REPRESSOR ALLR"/>
    <property type="match status" value="1"/>
</dbReference>
<protein>
    <recommendedName>
        <fullName evidence="6">Glycerol operon regulatory protein</fullName>
    </recommendedName>
</protein>
<evidence type="ECO:0000259" key="8">
    <source>
        <dbReference type="PROSITE" id="PS51078"/>
    </source>
</evidence>
<dbReference type="InterPro" id="IPR036388">
    <property type="entry name" value="WH-like_DNA-bd_sf"/>
</dbReference>
<evidence type="ECO:0000256" key="6">
    <source>
        <dbReference type="ARBA" id="ARBA00070406"/>
    </source>
</evidence>
<dbReference type="GO" id="GO:0003677">
    <property type="term" value="F:DNA binding"/>
    <property type="evidence" value="ECO:0007669"/>
    <property type="project" value="UniProtKB-KW"/>
</dbReference>
<dbReference type="InterPro" id="IPR036390">
    <property type="entry name" value="WH_DNA-bd_sf"/>
</dbReference>
<dbReference type="RefSeq" id="WP_116711107.1">
    <property type="nucleotide sequence ID" value="NZ_QEKW01000024.1"/>
</dbReference>
<evidence type="ECO:0000313" key="9">
    <source>
        <dbReference type="EMBL" id="PVY97494.1"/>
    </source>
</evidence>
<dbReference type="InterPro" id="IPR050707">
    <property type="entry name" value="HTH_MetabolicPath_Reg"/>
</dbReference>
<accession>A0A2U1EC20</accession>
<keyword evidence="4" id="KW-0804">Transcription</keyword>
<dbReference type="Gene3D" id="1.10.10.10">
    <property type="entry name" value="Winged helix-like DNA-binding domain superfamily/Winged helix DNA-binding domain"/>
    <property type="match status" value="1"/>
</dbReference>
<feature type="domain" description="IclR-ED" evidence="8">
    <location>
        <begin position="91"/>
        <end position="270"/>
    </location>
</feature>
<sequence length="278" mass="29517">MAVTRPGGPVDGSSPDAVSIAVPERASTGPVVARALRLLEAFSDERPTLTLSEISRRSGVPLSTAHRLVAALETWGAVERDPAGRYQVGLRLWEVGALAPRGPGLRERALPYLEDLCAVTRENVQLAVREDDEIVYVERLAGTQAVGVHIRVGGRWAMTATGVGLVLLAHAPPDVVERVLEGPFTRHTPWTLTDPARIRETLAAVRTRGYAVSERQITSDATSVAAPVRDATGEVVAALSVVAHHGNPPVSVLAPLVRTSAGGVSHALAAGRRPRRPR</sequence>
<dbReference type="GO" id="GO:0003700">
    <property type="term" value="F:DNA-binding transcription factor activity"/>
    <property type="evidence" value="ECO:0007669"/>
    <property type="project" value="TreeGrafter"/>
</dbReference>
<dbReference type="SUPFAM" id="SSF46785">
    <property type="entry name" value="Winged helix' DNA-binding domain"/>
    <property type="match status" value="1"/>
</dbReference>
<evidence type="ECO:0000256" key="2">
    <source>
        <dbReference type="ARBA" id="ARBA00023015"/>
    </source>
</evidence>
<keyword evidence="3" id="KW-0238">DNA-binding</keyword>
<evidence type="ECO:0000256" key="1">
    <source>
        <dbReference type="ARBA" id="ARBA00022798"/>
    </source>
</evidence>
<dbReference type="EMBL" id="QEKW01000024">
    <property type="protein sequence ID" value="PVY97494.1"/>
    <property type="molecule type" value="Genomic_DNA"/>
</dbReference>
<dbReference type="PANTHER" id="PTHR30136">
    <property type="entry name" value="HELIX-TURN-HELIX TRANSCRIPTIONAL REGULATOR, ICLR FAMILY"/>
    <property type="match status" value="1"/>
</dbReference>
<keyword evidence="2" id="KW-0805">Transcription regulation</keyword>
<name>A0A2U1EC20_9PSEU</name>
<evidence type="ECO:0000313" key="10">
    <source>
        <dbReference type="Proteomes" id="UP000245639"/>
    </source>
</evidence>
<dbReference type="GO" id="GO:0045892">
    <property type="term" value="P:negative regulation of DNA-templated transcription"/>
    <property type="evidence" value="ECO:0007669"/>
    <property type="project" value="TreeGrafter"/>
</dbReference>
<organism evidence="9 10">
    <name type="scientific">Actinomycetospora cinnamomea</name>
    <dbReference type="NCBI Taxonomy" id="663609"/>
    <lineage>
        <taxon>Bacteria</taxon>
        <taxon>Bacillati</taxon>
        <taxon>Actinomycetota</taxon>
        <taxon>Actinomycetes</taxon>
        <taxon>Pseudonocardiales</taxon>
        <taxon>Pseudonocardiaceae</taxon>
        <taxon>Actinomycetospora</taxon>
    </lineage>
</organism>
<evidence type="ECO:0000256" key="4">
    <source>
        <dbReference type="ARBA" id="ARBA00023163"/>
    </source>
</evidence>